<dbReference type="Pfam" id="PF01810">
    <property type="entry name" value="LysE"/>
    <property type="match status" value="1"/>
</dbReference>
<organism evidence="7 8">
    <name type="scientific">Pigmentiphaga daeguensis</name>
    <dbReference type="NCBI Taxonomy" id="414049"/>
    <lineage>
        <taxon>Bacteria</taxon>
        <taxon>Pseudomonadati</taxon>
        <taxon>Pseudomonadota</taxon>
        <taxon>Betaproteobacteria</taxon>
        <taxon>Burkholderiales</taxon>
        <taxon>Alcaligenaceae</taxon>
        <taxon>Pigmentiphaga</taxon>
    </lineage>
</organism>
<sequence length="197" mass="21142">MENSLLLGLVSYVCVMSITPGPNNVMLMSSGLLFGFRRTCPHMLGIPLGMIAQLWLVAAGLGVLFAMEPGLQLALKAAGSLYLLWLAARLWRAAEMEEARASRPITLLQAVVFQFVNPKAWLAAATAIAAFTPPGGGYLSHLLVICLVFVAVGLPCIAIWVGFGAALKPWLRRPGVALRINRAMAALTGLTIILFWI</sequence>
<dbReference type="RefSeq" id="WP_087840059.1">
    <property type="nucleotide sequence ID" value="NZ_BAAAEN010000001.1"/>
</dbReference>
<dbReference type="PANTHER" id="PTHR30086:SF20">
    <property type="entry name" value="ARGININE EXPORTER PROTEIN ARGO-RELATED"/>
    <property type="match status" value="1"/>
</dbReference>
<evidence type="ECO:0000256" key="1">
    <source>
        <dbReference type="ARBA" id="ARBA00004651"/>
    </source>
</evidence>
<keyword evidence="8" id="KW-1185">Reference proteome</keyword>
<gene>
    <name evidence="7" type="ORF">GCM10009097_03260</name>
</gene>
<protein>
    <submittedName>
        <fullName evidence="7">LysE family translocator</fullName>
    </submittedName>
</protein>
<feature type="transmembrane region" description="Helical" evidence="6">
    <location>
        <begin position="138"/>
        <end position="167"/>
    </location>
</feature>
<name>A0ABN1B624_9BURK</name>
<comment type="caution">
    <text evidence="7">The sequence shown here is derived from an EMBL/GenBank/DDBJ whole genome shotgun (WGS) entry which is preliminary data.</text>
</comment>
<accession>A0ABN1B624</accession>
<keyword evidence="2" id="KW-1003">Cell membrane</keyword>
<keyword evidence="5 6" id="KW-0472">Membrane</keyword>
<dbReference type="InterPro" id="IPR001123">
    <property type="entry name" value="LeuE-type"/>
</dbReference>
<keyword evidence="3 6" id="KW-0812">Transmembrane</keyword>
<dbReference type="Proteomes" id="UP001501706">
    <property type="component" value="Unassembled WGS sequence"/>
</dbReference>
<evidence type="ECO:0000313" key="8">
    <source>
        <dbReference type="Proteomes" id="UP001501706"/>
    </source>
</evidence>
<evidence type="ECO:0000256" key="2">
    <source>
        <dbReference type="ARBA" id="ARBA00022475"/>
    </source>
</evidence>
<evidence type="ECO:0000256" key="6">
    <source>
        <dbReference type="SAM" id="Phobius"/>
    </source>
</evidence>
<feature type="transmembrane region" description="Helical" evidence="6">
    <location>
        <begin position="46"/>
        <end position="67"/>
    </location>
</feature>
<feature type="transmembrane region" description="Helical" evidence="6">
    <location>
        <begin position="6"/>
        <end position="34"/>
    </location>
</feature>
<comment type="subcellular location">
    <subcellularLocation>
        <location evidence="1">Cell membrane</location>
        <topology evidence="1">Multi-pass membrane protein</topology>
    </subcellularLocation>
</comment>
<keyword evidence="4 6" id="KW-1133">Transmembrane helix</keyword>
<dbReference type="EMBL" id="BAAAEN010000001">
    <property type="protein sequence ID" value="GAA0491033.1"/>
    <property type="molecule type" value="Genomic_DNA"/>
</dbReference>
<proteinExistence type="predicted"/>
<reference evidence="7 8" key="1">
    <citation type="journal article" date="2019" name="Int. J. Syst. Evol. Microbiol.">
        <title>The Global Catalogue of Microorganisms (GCM) 10K type strain sequencing project: providing services to taxonomists for standard genome sequencing and annotation.</title>
        <authorList>
            <consortium name="The Broad Institute Genomics Platform"/>
            <consortium name="The Broad Institute Genome Sequencing Center for Infectious Disease"/>
            <person name="Wu L."/>
            <person name="Ma J."/>
        </authorList>
    </citation>
    <scope>NUCLEOTIDE SEQUENCE [LARGE SCALE GENOMIC DNA]</scope>
    <source>
        <strain evidence="7 8">JCM 14330</strain>
    </source>
</reference>
<feature type="transmembrane region" description="Helical" evidence="6">
    <location>
        <begin position="111"/>
        <end position="132"/>
    </location>
</feature>
<evidence type="ECO:0000256" key="5">
    <source>
        <dbReference type="ARBA" id="ARBA00023136"/>
    </source>
</evidence>
<evidence type="ECO:0000256" key="3">
    <source>
        <dbReference type="ARBA" id="ARBA00022692"/>
    </source>
</evidence>
<feature type="transmembrane region" description="Helical" evidence="6">
    <location>
        <begin position="179"/>
        <end position="196"/>
    </location>
</feature>
<evidence type="ECO:0000313" key="7">
    <source>
        <dbReference type="EMBL" id="GAA0491033.1"/>
    </source>
</evidence>
<dbReference type="PANTHER" id="PTHR30086">
    <property type="entry name" value="ARGININE EXPORTER PROTEIN ARGO"/>
    <property type="match status" value="1"/>
</dbReference>
<evidence type="ECO:0000256" key="4">
    <source>
        <dbReference type="ARBA" id="ARBA00022989"/>
    </source>
</evidence>